<organism evidence="6 7">
    <name type="scientific">Segatella copri</name>
    <dbReference type="NCBI Taxonomy" id="165179"/>
    <lineage>
        <taxon>Bacteria</taxon>
        <taxon>Pseudomonadati</taxon>
        <taxon>Bacteroidota</taxon>
        <taxon>Bacteroidia</taxon>
        <taxon>Bacteroidales</taxon>
        <taxon>Prevotellaceae</taxon>
        <taxon>Segatella</taxon>
    </lineage>
</organism>
<accession>A0A6G1VNY9</accession>
<protein>
    <submittedName>
        <fullName evidence="6">DUF86 domain-containing protein</fullName>
    </submittedName>
</protein>
<evidence type="ECO:0000256" key="5">
    <source>
        <dbReference type="ARBA" id="ARBA00022801"/>
    </source>
</evidence>
<dbReference type="InterPro" id="IPR051813">
    <property type="entry name" value="HepT_RNase_toxin"/>
</dbReference>
<dbReference type="InterPro" id="IPR008201">
    <property type="entry name" value="HepT-like"/>
</dbReference>
<evidence type="ECO:0000256" key="4">
    <source>
        <dbReference type="ARBA" id="ARBA00022741"/>
    </source>
</evidence>
<dbReference type="OrthoDB" id="955324at2"/>
<evidence type="ECO:0000256" key="3">
    <source>
        <dbReference type="ARBA" id="ARBA00022722"/>
    </source>
</evidence>
<sequence>MREKVRDRGRLEHILEAIESIEEFHAQYTFEDIKKNKLIFYGFTKLVEVIGEAVYMLLTEFRDSHSDVNWRQIERMRHVLVHGYYTIDPESLWDTIEVDIPELKPWIVRYLSE</sequence>
<keyword evidence="5" id="KW-0378">Hydrolase</keyword>
<reference evidence="6 7" key="1">
    <citation type="submission" date="2019-09" db="EMBL/GenBank/DDBJ databases">
        <title>Distinct polysaccharide growth profiles of human intestinal Prevotella copri isolates.</title>
        <authorList>
            <person name="Fehlner-Peach H."/>
            <person name="Magnabosco C."/>
            <person name="Raghavan V."/>
            <person name="Scher J.U."/>
            <person name="Tett A."/>
            <person name="Cox L.M."/>
            <person name="Gottsegen C."/>
            <person name="Watters A."/>
            <person name="Wiltshire- Gordon J.D."/>
            <person name="Segata N."/>
            <person name="Bonneau R."/>
            <person name="Littman D.R."/>
        </authorList>
    </citation>
    <scope>NUCLEOTIDE SEQUENCE [LARGE SCALE GENOMIC DNA]</scope>
    <source>
        <strain evidence="7">iAA917</strain>
    </source>
</reference>
<dbReference type="GO" id="GO:0110001">
    <property type="term" value="C:toxin-antitoxin complex"/>
    <property type="evidence" value="ECO:0007669"/>
    <property type="project" value="InterPro"/>
</dbReference>
<dbReference type="PANTHER" id="PTHR34139:SF1">
    <property type="entry name" value="RNASE MJ1380-RELATED"/>
    <property type="match status" value="1"/>
</dbReference>
<keyword evidence="1" id="KW-0597">Phosphoprotein</keyword>
<proteinExistence type="predicted"/>
<evidence type="ECO:0000256" key="1">
    <source>
        <dbReference type="ARBA" id="ARBA00022553"/>
    </source>
</evidence>
<dbReference type="GO" id="GO:0016787">
    <property type="term" value="F:hydrolase activity"/>
    <property type="evidence" value="ECO:0007669"/>
    <property type="project" value="UniProtKB-KW"/>
</dbReference>
<evidence type="ECO:0000313" key="6">
    <source>
        <dbReference type="EMBL" id="MQP15110.1"/>
    </source>
</evidence>
<dbReference type="PANTHER" id="PTHR34139">
    <property type="entry name" value="UPF0331 PROTEIN MJ0127"/>
    <property type="match status" value="1"/>
</dbReference>
<name>A0A6G1VNY9_9BACT</name>
<keyword evidence="2" id="KW-1277">Toxin-antitoxin system</keyword>
<keyword evidence="3" id="KW-0540">Nuclease</keyword>
<dbReference type="EMBL" id="VZAH01000116">
    <property type="protein sequence ID" value="MQP15110.1"/>
    <property type="molecule type" value="Genomic_DNA"/>
</dbReference>
<comment type="caution">
    <text evidence="6">The sequence shown here is derived from an EMBL/GenBank/DDBJ whole genome shotgun (WGS) entry which is preliminary data.</text>
</comment>
<dbReference type="RefSeq" id="WP_153091091.1">
    <property type="nucleotide sequence ID" value="NZ_VZAH01000116.1"/>
</dbReference>
<gene>
    <name evidence="6" type="ORF">F7D25_11975</name>
</gene>
<dbReference type="GO" id="GO:0004540">
    <property type="term" value="F:RNA nuclease activity"/>
    <property type="evidence" value="ECO:0007669"/>
    <property type="project" value="InterPro"/>
</dbReference>
<dbReference type="Proteomes" id="UP000477980">
    <property type="component" value="Unassembled WGS sequence"/>
</dbReference>
<dbReference type="GO" id="GO:0000166">
    <property type="term" value="F:nucleotide binding"/>
    <property type="evidence" value="ECO:0007669"/>
    <property type="project" value="UniProtKB-KW"/>
</dbReference>
<keyword evidence="4" id="KW-0547">Nucleotide-binding</keyword>
<dbReference type="Pfam" id="PF01934">
    <property type="entry name" value="HepT-like"/>
    <property type="match status" value="1"/>
</dbReference>
<evidence type="ECO:0000256" key="2">
    <source>
        <dbReference type="ARBA" id="ARBA00022649"/>
    </source>
</evidence>
<dbReference type="AlphaFoldDB" id="A0A6G1VNY9"/>
<evidence type="ECO:0000313" key="7">
    <source>
        <dbReference type="Proteomes" id="UP000477980"/>
    </source>
</evidence>